<dbReference type="InParanoid" id="A0A7R8UFG9"/>
<name>A0A7R8UFG9_HERIL</name>
<dbReference type="OrthoDB" id="6368363at2759"/>
<proteinExistence type="predicted"/>
<reference evidence="2 3" key="1">
    <citation type="submission" date="2020-11" db="EMBL/GenBank/DDBJ databases">
        <authorList>
            <person name="Wallbank WR R."/>
            <person name="Pardo Diaz C."/>
            <person name="Kozak K."/>
            <person name="Martin S."/>
            <person name="Jiggins C."/>
            <person name="Moest M."/>
            <person name="Warren A I."/>
            <person name="Generalovic N T."/>
            <person name="Byers J.R.P. K."/>
            <person name="Montejo-Kovacevich G."/>
            <person name="Yen C E."/>
        </authorList>
    </citation>
    <scope>NUCLEOTIDE SEQUENCE [LARGE SCALE GENOMIC DNA]</scope>
</reference>
<organism evidence="2 3">
    <name type="scientific">Hermetia illucens</name>
    <name type="common">Black soldier fly</name>
    <dbReference type="NCBI Taxonomy" id="343691"/>
    <lineage>
        <taxon>Eukaryota</taxon>
        <taxon>Metazoa</taxon>
        <taxon>Ecdysozoa</taxon>
        <taxon>Arthropoda</taxon>
        <taxon>Hexapoda</taxon>
        <taxon>Insecta</taxon>
        <taxon>Pterygota</taxon>
        <taxon>Neoptera</taxon>
        <taxon>Endopterygota</taxon>
        <taxon>Diptera</taxon>
        <taxon>Brachycera</taxon>
        <taxon>Stratiomyomorpha</taxon>
        <taxon>Stratiomyidae</taxon>
        <taxon>Hermetiinae</taxon>
        <taxon>Hermetia</taxon>
    </lineage>
</organism>
<dbReference type="AlphaFoldDB" id="A0A7R8UFG9"/>
<keyword evidence="1" id="KW-1133">Transmembrane helix</keyword>
<sequence>MVDKSALILKEHDEPEVDEKVEEVKESQTVQPTTQVFEFEDTENAVAVREEIVPGVNEADIKSLDIPEENILKEAQPEPNQRVNFAKLIDETYTVNESTPRANSSSSSTGLVIATSLSVIMVGVFIYILQREYRRQKTINRLTKQRQIIKNP</sequence>
<keyword evidence="1" id="KW-0472">Membrane</keyword>
<gene>
    <name evidence="2" type="ORF">HERILL_LOCUS2820</name>
</gene>
<protein>
    <submittedName>
        <fullName evidence="2">Uncharacterized protein</fullName>
    </submittedName>
</protein>
<evidence type="ECO:0000313" key="3">
    <source>
        <dbReference type="Proteomes" id="UP000594454"/>
    </source>
</evidence>
<keyword evidence="3" id="KW-1185">Reference proteome</keyword>
<accession>A0A7R8UFG9</accession>
<evidence type="ECO:0000313" key="2">
    <source>
        <dbReference type="EMBL" id="CAD7079609.1"/>
    </source>
</evidence>
<evidence type="ECO:0000256" key="1">
    <source>
        <dbReference type="SAM" id="Phobius"/>
    </source>
</evidence>
<dbReference type="Proteomes" id="UP000594454">
    <property type="component" value="Chromosome 1"/>
</dbReference>
<dbReference type="EMBL" id="LR899009">
    <property type="protein sequence ID" value="CAD7079609.1"/>
    <property type="molecule type" value="Genomic_DNA"/>
</dbReference>
<keyword evidence="1" id="KW-0812">Transmembrane</keyword>
<feature type="transmembrane region" description="Helical" evidence="1">
    <location>
        <begin position="110"/>
        <end position="129"/>
    </location>
</feature>